<dbReference type="Proteomes" id="UP000053989">
    <property type="component" value="Unassembled WGS sequence"/>
</dbReference>
<feature type="compositionally biased region" description="Polar residues" evidence="1">
    <location>
        <begin position="52"/>
        <end position="72"/>
    </location>
</feature>
<reference evidence="2 3" key="1">
    <citation type="submission" date="2014-04" db="EMBL/GenBank/DDBJ databases">
        <authorList>
            <consortium name="DOE Joint Genome Institute"/>
            <person name="Kuo A."/>
            <person name="Kohler A."/>
            <person name="Nagy L.G."/>
            <person name="Floudas D."/>
            <person name="Copeland A."/>
            <person name="Barry K.W."/>
            <person name="Cichocki N."/>
            <person name="Veneault-Fourrey C."/>
            <person name="LaButti K."/>
            <person name="Lindquist E.A."/>
            <person name="Lipzen A."/>
            <person name="Lundell T."/>
            <person name="Morin E."/>
            <person name="Murat C."/>
            <person name="Sun H."/>
            <person name="Tunlid A."/>
            <person name="Henrissat B."/>
            <person name="Grigoriev I.V."/>
            <person name="Hibbett D.S."/>
            <person name="Martin F."/>
            <person name="Nordberg H.P."/>
            <person name="Cantor M.N."/>
            <person name="Hua S.X."/>
        </authorList>
    </citation>
    <scope>NUCLEOTIDE SEQUENCE [LARGE SCALE GENOMIC DNA]</scope>
    <source>
        <strain evidence="2 3">Foug A</strain>
    </source>
</reference>
<evidence type="ECO:0000313" key="2">
    <source>
        <dbReference type="EMBL" id="KIM59616.1"/>
    </source>
</evidence>
<evidence type="ECO:0000313" key="3">
    <source>
        <dbReference type="Proteomes" id="UP000053989"/>
    </source>
</evidence>
<feature type="region of interest" description="Disordered" evidence="1">
    <location>
        <begin position="34"/>
        <end position="78"/>
    </location>
</feature>
<organism evidence="2 3">
    <name type="scientific">Scleroderma citrinum Foug A</name>
    <dbReference type="NCBI Taxonomy" id="1036808"/>
    <lineage>
        <taxon>Eukaryota</taxon>
        <taxon>Fungi</taxon>
        <taxon>Dikarya</taxon>
        <taxon>Basidiomycota</taxon>
        <taxon>Agaricomycotina</taxon>
        <taxon>Agaricomycetes</taxon>
        <taxon>Agaricomycetidae</taxon>
        <taxon>Boletales</taxon>
        <taxon>Sclerodermatineae</taxon>
        <taxon>Sclerodermataceae</taxon>
        <taxon>Scleroderma</taxon>
    </lineage>
</organism>
<dbReference type="AlphaFoldDB" id="A0A0C3DUL3"/>
<dbReference type="EMBL" id="KN822071">
    <property type="protein sequence ID" value="KIM59616.1"/>
    <property type="molecule type" value="Genomic_DNA"/>
</dbReference>
<name>A0A0C3DUL3_9AGAM</name>
<dbReference type="HOGENOM" id="CLU_1636401_0_0_1"/>
<dbReference type="InParanoid" id="A0A0C3DUL3"/>
<protein>
    <submittedName>
        <fullName evidence="2">Uncharacterized protein</fullName>
    </submittedName>
</protein>
<keyword evidence="3" id="KW-1185">Reference proteome</keyword>
<gene>
    <name evidence="2" type="ORF">SCLCIDRAFT_986399</name>
</gene>
<accession>A0A0C3DUL3</accession>
<reference evidence="3" key="2">
    <citation type="submission" date="2015-01" db="EMBL/GenBank/DDBJ databases">
        <title>Evolutionary Origins and Diversification of the Mycorrhizal Mutualists.</title>
        <authorList>
            <consortium name="DOE Joint Genome Institute"/>
            <consortium name="Mycorrhizal Genomics Consortium"/>
            <person name="Kohler A."/>
            <person name="Kuo A."/>
            <person name="Nagy L.G."/>
            <person name="Floudas D."/>
            <person name="Copeland A."/>
            <person name="Barry K.W."/>
            <person name="Cichocki N."/>
            <person name="Veneault-Fourrey C."/>
            <person name="LaButti K."/>
            <person name="Lindquist E.A."/>
            <person name="Lipzen A."/>
            <person name="Lundell T."/>
            <person name="Morin E."/>
            <person name="Murat C."/>
            <person name="Riley R."/>
            <person name="Ohm R."/>
            <person name="Sun H."/>
            <person name="Tunlid A."/>
            <person name="Henrissat B."/>
            <person name="Grigoriev I.V."/>
            <person name="Hibbett D.S."/>
            <person name="Martin F."/>
        </authorList>
    </citation>
    <scope>NUCLEOTIDE SEQUENCE [LARGE SCALE GENOMIC DNA]</scope>
    <source>
        <strain evidence="3">Foug A</strain>
    </source>
</reference>
<evidence type="ECO:0000256" key="1">
    <source>
        <dbReference type="SAM" id="MobiDB-lite"/>
    </source>
</evidence>
<sequence length="162" mass="18206">MIMPLCLSTEQISHTFPTTISNNVMMMPYLREKEVTTTGEREQSSEHHGSEIENNPANMPSVTNRPASASSESWRDVELPQGKSTLPCAIVLADHTITDVQDSLLASSLNEEEKAICERILKKQERSFERAARIGKMLDTMEQLVYEPFGLDSEEDGLFDDE</sequence>
<feature type="compositionally biased region" description="Basic and acidic residues" evidence="1">
    <location>
        <begin position="34"/>
        <end position="51"/>
    </location>
</feature>
<proteinExistence type="predicted"/>